<evidence type="ECO:0000256" key="1">
    <source>
        <dbReference type="SAM" id="MobiDB-lite"/>
    </source>
</evidence>
<keyword evidence="4" id="KW-1185">Reference proteome</keyword>
<dbReference type="EMBL" id="JAULSU010000007">
    <property type="protein sequence ID" value="KAK0611059.1"/>
    <property type="molecule type" value="Genomic_DNA"/>
</dbReference>
<sequence length="424" mass="42289">MPHAARFFALALLPSLTLASLTDSSSQGSDVKVSHEDKADGLSVTGWASPSRTSAFDVTPVDTAALTPSGQLQNSALSAPPARDGGLGALISVLSTILNPQASPTNAPPLAPSPHNPGDGSPAAPLPIGPLVSALSSLLSVASGDTPAVPGSGGLLPPVVPTILPTPDGGVSLQPLLSAPSSIALPLPGLTGLTPIATVVPTELSGLVPSVTPASLPLSDIPALISEITAMLPTIGDQLPSVMPFLTPLESVISSELAAAIPQAKSLSDIISSAMASLTSQVFSAVSAIPTEMPVMSVKLPSLTFAVPVPTNLLSDLANAPLPTNVPLSQLAAKLSSIIGPGSPGLASSIVEAVVSTLDGLVLSSQMNELISEATVAAGTIVSVVTQAYGYPDVRGVNTGDKSKPTDSSSSITYTYAAGYGYYN</sequence>
<name>A0AA39TKV4_9PEZI</name>
<comment type="caution">
    <text evidence="3">The sequence shown here is derived from an EMBL/GenBank/DDBJ whole genome shotgun (WGS) entry which is preliminary data.</text>
</comment>
<feature type="chain" id="PRO_5041292840" evidence="2">
    <location>
        <begin position="20"/>
        <end position="424"/>
    </location>
</feature>
<accession>A0AA39TKV4</accession>
<feature type="region of interest" description="Disordered" evidence="1">
    <location>
        <begin position="22"/>
        <end position="46"/>
    </location>
</feature>
<keyword evidence="2" id="KW-0732">Signal</keyword>
<evidence type="ECO:0000313" key="4">
    <source>
        <dbReference type="Proteomes" id="UP001175000"/>
    </source>
</evidence>
<gene>
    <name evidence="3" type="ORF">B0T14DRAFT_570983</name>
</gene>
<feature type="signal peptide" evidence="2">
    <location>
        <begin position="1"/>
        <end position="19"/>
    </location>
</feature>
<dbReference type="Proteomes" id="UP001175000">
    <property type="component" value="Unassembled WGS sequence"/>
</dbReference>
<evidence type="ECO:0000313" key="3">
    <source>
        <dbReference type="EMBL" id="KAK0611059.1"/>
    </source>
</evidence>
<proteinExistence type="predicted"/>
<reference evidence="3" key="1">
    <citation type="submission" date="2023-06" db="EMBL/GenBank/DDBJ databases">
        <title>Genome-scale phylogeny and comparative genomics of the fungal order Sordariales.</title>
        <authorList>
            <consortium name="Lawrence Berkeley National Laboratory"/>
            <person name="Hensen N."/>
            <person name="Bonometti L."/>
            <person name="Westerberg I."/>
            <person name="Brannstrom I.O."/>
            <person name="Guillou S."/>
            <person name="Cros-Aarteil S."/>
            <person name="Calhoun S."/>
            <person name="Haridas S."/>
            <person name="Kuo A."/>
            <person name="Mondo S."/>
            <person name="Pangilinan J."/>
            <person name="Riley R."/>
            <person name="Labutti K."/>
            <person name="Andreopoulos B."/>
            <person name="Lipzen A."/>
            <person name="Chen C."/>
            <person name="Yanf M."/>
            <person name="Daum C."/>
            <person name="Ng V."/>
            <person name="Clum A."/>
            <person name="Steindorff A."/>
            <person name="Ohm R."/>
            <person name="Martin F."/>
            <person name="Silar P."/>
            <person name="Natvig D."/>
            <person name="Lalanne C."/>
            <person name="Gautier V."/>
            <person name="Ament-Velasquez S.L."/>
            <person name="Kruys A."/>
            <person name="Hutchinson M.I."/>
            <person name="Powell A.J."/>
            <person name="Barry K."/>
            <person name="Miller A.N."/>
            <person name="Grigoriev I.V."/>
            <person name="Debuchy R."/>
            <person name="Gladieux P."/>
            <person name="Thoren M.H."/>
            <person name="Johannesson H."/>
        </authorList>
    </citation>
    <scope>NUCLEOTIDE SEQUENCE</scope>
    <source>
        <strain evidence="3">CBS 606.72</strain>
    </source>
</reference>
<dbReference type="AlphaFoldDB" id="A0AA39TKV4"/>
<feature type="compositionally biased region" description="Pro residues" evidence="1">
    <location>
        <begin position="106"/>
        <end position="115"/>
    </location>
</feature>
<protein>
    <submittedName>
        <fullName evidence="3">Uncharacterized protein</fullName>
    </submittedName>
</protein>
<organism evidence="3 4">
    <name type="scientific">Immersiella caudata</name>
    <dbReference type="NCBI Taxonomy" id="314043"/>
    <lineage>
        <taxon>Eukaryota</taxon>
        <taxon>Fungi</taxon>
        <taxon>Dikarya</taxon>
        <taxon>Ascomycota</taxon>
        <taxon>Pezizomycotina</taxon>
        <taxon>Sordariomycetes</taxon>
        <taxon>Sordariomycetidae</taxon>
        <taxon>Sordariales</taxon>
        <taxon>Lasiosphaeriaceae</taxon>
        <taxon>Immersiella</taxon>
    </lineage>
</organism>
<evidence type="ECO:0000256" key="2">
    <source>
        <dbReference type="SAM" id="SignalP"/>
    </source>
</evidence>
<feature type="region of interest" description="Disordered" evidence="1">
    <location>
        <begin position="102"/>
        <end position="127"/>
    </location>
</feature>